<dbReference type="CDD" id="cd00009">
    <property type="entry name" value="AAA"/>
    <property type="match status" value="1"/>
</dbReference>
<evidence type="ECO:0000313" key="2">
    <source>
        <dbReference type="EMBL" id="RPF49504.1"/>
    </source>
</evidence>
<proteinExistence type="predicted"/>
<organism evidence="2 3">
    <name type="scientific">Thermodesulfitimonas autotrophica</name>
    <dbReference type="NCBI Taxonomy" id="1894989"/>
    <lineage>
        <taxon>Bacteria</taxon>
        <taxon>Bacillati</taxon>
        <taxon>Bacillota</taxon>
        <taxon>Clostridia</taxon>
        <taxon>Thermoanaerobacterales</taxon>
        <taxon>Thermoanaerobacteraceae</taxon>
        <taxon>Thermodesulfitimonas</taxon>
    </lineage>
</organism>
<accession>A0A3N5AWY7</accession>
<keyword evidence="3" id="KW-1185">Reference proteome</keyword>
<dbReference type="OrthoDB" id="9808317at2"/>
<dbReference type="Pfam" id="PF07728">
    <property type="entry name" value="AAA_5"/>
    <property type="match status" value="1"/>
</dbReference>
<name>A0A3N5AWY7_9THEO</name>
<dbReference type="InterPro" id="IPR011704">
    <property type="entry name" value="ATPase_dyneun-rel_AAA"/>
</dbReference>
<dbReference type="EMBL" id="RKRE01000001">
    <property type="protein sequence ID" value="RPF49504.1"/>
    <property type="molecule type" value="Genomic_DNA"/>
</dbReference>
<evidence type="ECO:0000259" key="1">
    <source>
        <dbReference type="SMART" id="SM00382"/>
    </source>
</evidence>
<dbReference type="InterPro" id="IPR027417">
    <property type="entry name" value="P-loop_NTPase"/>
</dbReference>
<dbReference type="GO" id="GO:0016887">
    <property type="term" value="F:ATP hydrolysis activity"/>
    <property type="evidence" value="ECO:0007669"/>
    <property type="project" value="InterPro"/>
</dbReference>
<dbReference type="PANTHER" id="PTHR42759:SF1">
    <property type="entry name" value="MAGNESIUM-CHELATASE SUBUNIT CHLD"/>
    <property type="match status" value="1"/>
</dbReference>
<dbReference type="SMART" id="SM00382">
    <property type="entry name" value="AAA"/>
    <property type="match status" value="1"/>
</dbReference>
<dbReference type="RefSeq" id="WP_123927044.1">
    <property type="nucleotide sequence ID" value="NZ_RKRE01000001.1"/>
</dbReference>
<dbReference type="PANTHER" id="PTHR42759">
    <property type="entry name" value="MOXR FAMILY PROTEIN"/>
    <property type="match status" value="1"/>
</dbReference>
<dbReference type="AlphaFoldDB" id="A0A3N5AWY7"/>
<feature type="domain" description="AAA+ ATPase" evidence="1">
    <location>
        <begin position="206"/>
        <end position="385"/>
    </location>
</feature>
<sequence length="476" mass="52411">MKVQRGNVNKYEENKHLVLGIARHGDKIAVEYISHSRSGQRHTLLAHKDRIVWHTCPACEKRQPCWHLGMAAVLWGWPVPTDVTCHPEQKIPERPYVTWQDVTMNYLGRPGDFQLIPINGAVVSEAPETPPTVEEPEIDLPNEDAWLKEYKLPARLLEKVLRFREAQKARLMPDQKQRVPTPRYLPADGELVRAVAALLYGESGEAWEAPLLIGPKGSGKSTLAETLAAILHLPVVKIFGGIDVNAEWLLGGKTLEPVEGVDPVAEAKLKVAARQAGIDMSDVLPKLKGATLKVAFEPGLLLSAVQAGEMVVVDEVNMLVPEVTSLLHGLLDWQKVLSVPGVGAVKAHPSFRLVGCMNYGYAGTKELNEAFQDRFRSVQVPHLPEELLKDLLVRETGCDADVAEKLAALFHKLAGRVENGDLPERVLSIRALMRAIREVQDGCGTLKEAAMSVLTEGLGDQYARDQVKDIVDAYVA</sequence>
<comment type="caution">
    <text evidence="2">The sequence shown here is derived from an EMBL/GenBank/DDBJ whole genome shotgun (WGS) entry which is preliminary data.</text>
</comment>
<dbReference type="InterPro" id="IPR050764">
    <property type="entry name" value="CbbQ/NirQ/NorQ/GpvN"/>
</dbReference>
<reference evidence="2 3" key="1">
    <citation type="submission" date="2018-11" db="EMBL/GenBank/DDBJ databases">
        <title>Genomic Encyclopedia of Type Strains, Phase IV (KMG-IV): sequencing the most valuable type-strain genomes for metagenomic binning, comparative biology and taxonomic classification.</title>
        <authorList>
            <person name="Goeker M."/>
        </authorList>
    </citation>
    <scope>NUCLEOTIDE SEQUENCE [LARGE SCALE GENOMIC DNA]</scope>
    <source>
        <strain evidence="2 3">DSM 102936</strain>
    </source>
</reference>
<dbReference type="SUPFAM" id="SSF52540">
    <property type="entry name" value="P-loop containing nucleoside triphosphate hydrolases"/>
    <property type="match status" value="1"/>
</dbReference>
<dbReference type="GO" id="GO:0005524">
    <property type="term" value="F:ATP binding"/>
    <property type="evidence" value="ECO:0007669"/>
    <property type="project" value="InterPro"/>
</dbReference>
<gene>
    <name evidence="2" type="ORF">EDD75_0320</name>
</gene>
<dbReference type="Gene3D" id="3.40.50.300">
    <property type="entry name" value="P-loop containing nucleotide triphosphate hydrolases"/>
    <property type="match status" value="1"/>
</dbReference>
<protein>
    <submittedName>
        <fullName evidence="2">MoxR-like ATPase</fullName>
    </submittedName>
</protein>
<evidence type="ECO:0000313" key="3">
    <source>
        <dbReference type="Proteomes" id="UP000282654"/>
    </source>
</evidence>
<dbReference type="Proteomes" id="UP000282654">
    <property type="component" value="Unassembled WGS sequence"/>
</dbReference>
<dbReference type="InterPro" id="IPR003593">
    <property type="entry name" value="AAA+_ATPase"/>
</dbReference>